<dbReference type="GO" id="GO:0051028">
    <property type="term" value="P:mRNA transport"/>
    <property type="evidence" value="ECO:0007669"/>
    <property type="project" value="UniProtKB-KW"/>
</dbReference>
<organism evidence="12 13">
    <name type="scientific">Paramecium tetraurelia</name>
    <dbReference type="NCBI Taxonomy" id="5888"/>
    <lineage>
        <taxon>Eukaryota</taxon>
        <taxon>Sar</taxon>
        <taxon>Alveolata</taxon>
        <taxon>Ciliophora</taxon>
        <taxon>Intramacronucleata</taxon>
        <taxon>Oligohymenophorea</taxon>
        <taxon>Peniculida</taxon>
        <taxon>Parameciidae</taxon>
        <taxon>Paramecium</taxon>
    </lineage>
</organism>
<protein>
    <submittedName>
        <fullName evidence="12">Uncharacterized protein</fullName>
    </submittedName>
</protein>
<evidence type="ECO:0000256" key="9">
    <source>
        <dbReference type="ARBA" id="ARBA00023132"/>
    </source>
</evidence>
<gene>
    <name evidence="12" type="ORF">GSPATT00001821001</name>
</gene>
<keyword evidence="6" id="KW-0509">mRNA transport</keyword>
<evidence type="ECO:0000313" key="12">
    <source>
        <dbReference type="EMBL" id="CAK78780.1"/>
    </source>
</evidence>
<keyword evidence="5" id="KW-0677">Repeat</keyword>
<dbReference type="GO" id="GO:0006606">
    <property type="term" value="P:protein import into nucleus"/>
    <property type="evidence" value="ECO:0000318"/>
    <property type="project" value="GO_Central"/>
</dbReference>
<accession>A0D6W3</accession>
<evidence type="ECO:0000256" key="4">
    <source>
        <dbReference type="ARBA" id="ARBA00022574"/>
    </source>
</evidence>
<dbReference type="RefSeq" id="XP_001446177.1">
    <property type="nucleotide sequence ID" value="XM_001446140.1"/>
</dbReference>
<evidence type="ECO:0000256" key="7">
    <source>
        <dbReference type="ARBA" id="ARBA00022927"/>
    </source>
</evidence>
<evidence type="ECO:0000256" key="10">
    <source>
        <dbReference type="ARBA" id="ARBA00023242"/>
    </source>
</evidence>
<keyword evidence="8" id="KW-0811">Translocation</keyword>
<sequence length="293" mass="33463">MRIIVFNFQEQIKIIIVCVMLTESLQINSGHSSMIHDIKYDYYGDKLASCGSDGYINVYDVSKKHQVAQIKTRDSPLFSLSWSHPRFGNVLAASSYDGEISIFKEQKEWNKVATYQNEGSVNCVQFMPRELFLACGTSDGFVILLDNNKNWDVDQKWQAHESIIHGLCWNQDGSLLATCSADKLIKVWEFTINNKPQLKYTIQSHLDVVKDVQFHPLENNILVSGGDDGKLRIHRLDEDALESQVIDFHMTIWRISFNMLGNLITVNGESNGQSNLKTLKQENNFQYSVIDCN</sequence>
<keyword evidence="3" id="KW-0813">Transport</keyword>
<comment type="subcellular location">
    <subcellularLocation>
        <location evidence="1">Nucleus</location>
        <location evidence="1">Nuclear pore complex</location>
    </subcellularLocation>
</comment>
<feature type="repeat" description="WD" evidence="11">
    <location>
        <begin position="202"/>
        <end position="233"/>
    </location>
</feature>
<evidence type="ECO:0000256" key="5">
    <source>
        <dbReference type="ARBA" id="ARBA00022737"/>
    </source>
</evidence>
<comment type="similarity">
    <text evidence="2">Belongs to the WD repeat SEC13 family.</text>
</comment>
<keyword evidence="4 11" id="KW-0853">WD repeat</keyword>
<evidence type="ECO:0000256" key="3">
    <source>
        <dbReference type="ARBA" id="ARBA00022448"/>
    </source>
</evidence>
<proteinExistence type="inferred from homology"/>
<dbReference type="SUPFAM" id="SSF50978">
    <property type="entry name" value="WD40 repeat-like"/>
    <property type="match status" value="1"/>
</dbReference>
<dbReference type="AlphaFoldDB" id="A0D6W3"/>
<dbReference type="PROSITE" id="PS50082">
    <property type="entry name" value="WD_REPEATS_2"/>
    <property type="match status" value="3"/>
</dbReference>
<dbReference type="PROSITE" id="PS50294">
    <property type="entry name" value="WD_REPEATS_REGION"/>
    <property type="match status" value="1"/>
</dbReference>
<dbReference type="GO" id="GO:0030127">
    <property type="term" value="C:COPII vesicle coat"/>
    <property type="evidence" value="ECO:0000318"/>
    <property type="project" value="GO_Central"/>
</dbReference>
<dbReference type="InterPro" id="IPR001680">
    <property type="entry name" value="WD40_rpt"/>
</dbReference>
<dbReference type="FunFam" id="2.130.10.10:FF:002678">
    <property type="entry name" value="Uncharacterized protein"/>
    <property type="match status" value="1"/>
</dbReference>
<dbReference type="Gene3D" id="2.130.10.10">
    <property type="entry name" value="YVTN repeat-like/Quinoprotein amine dehydrogenase"/>
    <property type="match status" value="1"/>
</dbReference>
<dbReference type="EMBL" id="CT868318">
    <property type="protein sequence ID" value="CAK78780.1"/>
    <property type="molecule type" value="Genomic_DNA"/>
</dbReference>
<dbReference type="InParanoid" id="A0D6W3"/>
<dbReference type="Pfam" id="PF00400">
    <property type="entry name" value="WD40"/>
    <property type="match status" value="4"/>
</dbReference>
<dbReference type="OMA" id="IWKEEGD"/>
<dbReference type="PANTHER" id="PTHR11024:SF2">
    <property type="entry name" value="PROTEIN SEC13 HOMOLOG"/>
    <property type="match status" value="1"/>
</dbReference>
<dbReference type="OrthoDB" id="364224at2759"/>
<dbReference type="SMART" id="SM00320">
    <property type="entry name" value="WD40"/>
    <property type="match status" value="5"/>
</dbReference>
<dbReference type="Proteomes" id="UP000000600">
    <property type="component" value="Unassembled WGS sequence"/>
</dbReference>
<feature type="repeat" description="WD" evidence="11">
    <location>
        <begin position="28"/>
        <end position="69"/>
    </location>
</feature>
<dbReference type="STRING" id="5888.A0D6W3"/>
<dbReference type="GO" id="GO:0031080">
    <property type="term" value="C:nuclear pore outer ring"/>
    <property type="evidence" value="ECO:0000318"/>
    <property type="project" value="GO_Central"/>
</dbReference>
<evidence type="ECO:0000256" key="2">
    <source>
        <dbReference type="ARBA" id="ARBA00010102"/>
    </source>
</evidence>
<name>A0D6W3_PARTE</name>
<keyword evidence="10" id="KW-0539">Nucleus</keyword>
<evidence type="ECO:0000313" key="13">
    <source>
        <dbReference type="Proteomes" id="UP000000600"/>
    </source>
</evidence>
<dbReference type="PANTHER" id="PTHR11024">
    <property type="entry name" value="NUCLEAR PORE COMPLEX PROTEIN SEC13 / SEH1 FAMILY MEMBER"/>
    <property type="match status" value="1"/>
</dbReference>
<dbReference type="GO" id="GO:0090114">
    <property type="term" value="P:COPII-coated vesicle budding"/>
    <property type="evidence" value="ECO:0000318"/>
    <property type="project" value="GO_Central"/>
</dbReference>
<dbReference type="InterPro" id="IPR036322">
    <property type="entry name" value="WD40_repeat_dom_sf"/>
</dbReference>
<keyword evidence="13" id="KW-1185">Reference proteome</keyword>
<dbReference type="GeneID" id="5031962"/>
<keyword evidence="7" id="KW-0653">Protein transport</keyword>
<keyword evidence="9" id="KW-0906">Nuclear pore complex</keyword>
<evidence type="ECO:0000256" key="1">
    <source>
        <dbReference type="ARBA" id="ARBA00004567"/>
    </source>
</evidence>
<dbReference type="eggNOG" id="KOG1332">
    <property type="taxonomic scope" value="Eukaryota"/>
</dbReference>
<feature type="repeat" description="WD" evidence="11">
    <location>
        <begin position="157"/>
        <end position="189"/>
    </location>
</feature>
<dbReference type="KEGG" id="ptm:GSPATT00001821001"/>
<dbReference type="HOGENOM" id="CLU_032441_0_1_1"/>
<evidence type="ECO:0000256" key="11">
    <source>
        <dbReference type="PROSITE-ProRule" id="PRU00221"/>
    </source>
</evidence>
<evidence type="ECO:0000256" key="6">
    <source>
        <dbReference type="ARBA" id="ARBA00022816"/>
    </source>
</evidence>
<dbReference type="InterPro" id="IPR015943">
    <property type="entry name" value="WD40/YVTN_repeat-like_dom_sf"/>
</dbReference>
<dbReference type="GO" id="GO:0005198">
    <property type="term" value="F:structural molecule activity"/>
    <property type="evidence" value="ECO:0000318"/>
    <property type="project" value="GO_Central"/>
</dbReference>
<reference evidence="12 13" key="1">
    <citation type="journal article" date="2006" name="Nature">
        <title>Global trends of whole-genome duplications revealed by the ciliate Paramecium tetraurelia.</title>
        <authorList>
            <consortium name="Genoscope"/>
            <person name="Aury J.-M."/>
            <person name="Jaillon O."/>
            <person name="Duret L."/>
            <person name="Noel B."/>
            <person name="Jubin C."/>
            <person name="Porcel B.M."/>
            <person name="Segurens B."/>
            <person name="Daubin V."/>
            <person name="Anthouard V."/>
            <person name="Aiach N."/>
            <person name="Arnaiz O."/>
            <person name="Billaut A."/>
            <person name="Beisson J."/>
            <person name="Blanc I."/>
            <person name="Bouhouche K."/>
            <person name="Camara F."/>
            <person name="Duharcourt S."/>
            <person name="Guigo R."/>
            <person name="Gogendeau D."/>
            <person name="Katinka M."/>
            <person name="Keller A.-M."/>
            <person name="Kissmehl R."/>
            <person name="Klotz C."/>
            <person name="Koll F."/>
            <person name="Le Moue A."/>
            <person name="Lepere C."/>
            <person name="Malinsky S."/>
            <person name="Nowacki M."/>
            <person name="Nowak J.K."/>
            <person name="Plattner H."/>
            <person name="Poulain J."/>
            <person name="Ruiz F."/>
            <person name="Serrano V."/>
            <person name="Zagulski M."/>
            <person name="Dessen P."/>
            <person name="Betermier M."/>
            <person name="Weissenbach J."/>
            <person name="Scarpelli C."/>
            <person name="Schachter V."/>
            <person name="Sperling L."/>
            <person name="Meyer E."/>
            <person name="Cohen J."/>
            <person name="Wincker P."/>
        </authorList>
    </citation>
    <scope>NUCLEOTIDE SEQUENCE [LARGE SCALE GENOMIC DNA]</scope>
    <source>
        <strain evidence="12 13">Stock d4-2</strain>
    </source>
</reference>
<dbReference type="InterPro" id="IPR037363">
    <property type="entry name" value="Sec13/Seh1_fam"/>
</dbReference>
<evidence type="ECO:0000256" key="8">
    <source>
        <dbReference type="ARBA" id="ARBA00023010"/>
    </source>
</evidence>